<dbReference type="AlphaFoldDB" id="A8HTU7"/>
<feature type="signal peptide" evidence="7">
    <location>
        <begin position="1"/>
        <end position="25"/>
    </location>
</feature>
<dbReference type="GO" id="GO:0046872">
    <property type="term" value="F:metal ion binding"/>
    <property type="evidence" value="ECO:0007669"/>
    <property type="project" value="UniProtKB-KW"/>
</dbReference>
<reference evidence="8 9" key="5">
    <citation type="journal article" date="2010" name="Appl. Environ. Microbiol.">
        <title>phrR-like gene praR of Azorhizobium caulinodans ORS571 is essential for symbiosis with Sesbania rostrata and is involved in expression of reb genes.</title>
        <authorList>
            <person name="Akiba N."/>
            <person name="Aono T."/>
            <person name="Toyazaki H."/>
            <person name="Sato S."/>
            <person name="Oyaizu H."/>
        </authorList>
    </citation>
    <scope>NUCLEOTIDE SEQUENCE [LARGE SCALE GENOMIC DNA]</scope>
    <source>
        <strain evidence="9">ATCC 43989 / DSM 5975 / JCM 20966 / LMG 6465 / NBRC 14845 / NCIMB 13405 / ORS 571</strain>
    </source>
</reference>
<keyword evidence="5" id="KW-1015">Disulfide bond</keyword>
<evidence type="ECO:0000256" key="1">
    <source>
        <dbReference type="ARBA" id="ARBA00022722"/>
    </source>
</evidence>
<dbReference type="GO" id="GO:0016788">
    <property type="term" value="F:hydrolase activity, acting on ester bonds"/>
    <property type="evidence" value="ECO:0007669"/>
    <property type="project" value="InterPro"/>
</dbReference>
<organism evidence="8 9">
    <name type="scientific">Azorhizobium caulinodans (strain ATCC 43989 / DSM 5975 / JCM 20966 / LMG 6465 / NBRC 14845 / NCIMB 13405 / ORS 571)</name>
    <dbReference type="NCBI Taxonomy" id="438753"/>
    <lineage>
        <taxon>Bacteria</taxon>
        <taxon>Pseudomonadati</taxon>
        <taxon>Pseudomonadota</taxon>
        <taxon>Alphaproteobacteria</taxon>
        <taxon>Hyphomicrobiales</taxon>
        <taxon>Xanthobacteraceae</taxon>
        <taxon>Azorhizobium</taxon>
    </lineage>
</organism>
<keyword evidence="7" id="KW-0732">Signal</keyword>
<dbReference type="PANTHER" id="PTHR33146:SF26">
    <property type="entry name" value="ENDONUCLEASE 4"/>
    <property type="match status" value="1"/>
</dbReference>
<evidence type="ECO:0000256" key="6">
    <source>
        <dbReference type="ARBA" id="ARBA00023180"/>
    </source>
</evidence>
<evidence type="ECO:0000256" key="2">
    <source>
        <dbReference type="ARBA" id="ARBA00022723"/>
    </source>
</evidence>
<keyword evidence="2" id="KW-0479">Metal-binding</keyword>
<gene>
    <name evidence="8" type="ordered locus">AZC_0874</name>
</gene>
<dbReference type="Proteomes" id="UP000000270">
    <property type="component" value="Chromosome"/>
</dbReference>
<sequence length="282" mass="30294">MSMAYLVRAFALALSFLAAPSTVWAWGEDGHAIVAEIAQRRLTPTGAALVASLLPKGASLASVASWADDVRPDHPETRRWHYVGIPMGAATYDPLRDCPSRPEGDCIVAAIERARLDMHCAPEPAARTDALKLLVHLMGDLHQPMHAIAADHLGTRRKVLLNWAGQACTHDCEAPPPTTNMHVLWDTTLVRKASLSWGGYVDRLEAGWLKEADAAAVAAGTPADWASETHGVGLAMYALVPPDNVINTTYYRAALPVLDQQLGKAGLRLAHEINAAVTCPKP</sequence>
<proteinExistence type="predicted"/>
<dbReference type="PANTHER" id="PTHR33146">
    <property type="entry name" value="ENDONUCLEASE 4"/>
    <property type="match status" value="1"/>
</dbReference>
<dbReference type="CDD" id="cd11010">
    <property type="entry name" value="S1-P1_nuclease"/>
    <property type="match status" value="1"/>
</dbReference>
<keyword evidence="6" id="KW-0325">Glycoprotein</keyword>
<evidence type="ECO:0000313" key="8">
    <source>
        <dbReference type="EMBL" id="BAF86872.1"/>
    </source>
</evidence>
<dbReference type="KEGG" id="azc:AZC_0874"/>
<feature type="chain" id="PRO_5002720693" evidence="7">
    <location>
        <begin position="26"/>
        <end position="282"/>
    </location>
</feature>
<reference evidence="8 9" key="6">
    <citation type="journal article" date="2011" name="Appl. Environ. Microbiol.">
        <title>Involvement of the azorhizobial chromosome partition gene (parA) in the onset of bacteroid differentiation during Sesbania rostrata stem nodule development.</title>
        <authorList>
            <person name="Liu CT."/>
            <person name="Lee KB."/>
            <person name="Wang YS."/>
            <person name="Peng MH."/>
            <person name="Lee KT."/>
            <person name="Suzuki S."/>
            <person name="Suzuki T."/>
            <person name="Oyaizu H."/>
        </authorList>
    </citation>
    <scope>NUCLEOTIDE SEQUENCE [LARGE SCALE GENOMIC DNA]</scope>
    <source>
        <strain evidence="9">ATCC 43989 / DSM 5975 / JCM 20966 / LMG 6465 / NBRC 14845 / NCIMB 13405 / ORS 571</strain>
    </source>
</reference>
<keyword evidence="4" id="KW-0378">Hydrolase</keyword>
<dbReference type="GO" id="GO:0003676">
    <property type="term" value="F:nucleic acid binding"/>
    <property type="evidence" value="ECO:0007669"/>
    <property type="project" value="InterPro"/>
</dbReference>
<reference evidence="8 9" key="1">
    <citation type="journal article" date="2007" name="Appl. Environ. Microbiol.">
        <title>Rhizobial factors required for stem nodule maturation and maintenance in Sesbania rostrata-Azorhizobium caulinodans ORS571 symbiosis.</title>
        <authorList>
            <person name="Suzuki S."/>
            <person name="Aono T."/>
            <person name="Lee KB."/>
            <person name="Suzuki T."/>
            <person name="Liu CT."/>
            <person name="Miwa H."/>
            <person name="Wakao S."/>
            <person name="Iki T."/>
            <person name="Oyaizu H."/>
        </authorList>
    </citation>
    <scope>NUCLEOTIDE SEQUENCE [LARGE SCALE GENOMIC DNA]</scope>
    <source>
        <strain evidence="9">ATCC 43989 / DSM 5975 / JCM 20966 / LMG 6465 / NBRC 14845 / NCIMB 13405 / ORS 571</strain>
    </source>
</reference>
<name>A8HTU7_AZOC5</name>
<keyword evidence="1" id="KW-0540">Nuclease</keyword>
<dbReference type="eggNOG" id="ENOG502Z82C">
    <property type="taxonomic scope" value="Bacteria"/>
</dbReference>
<evidence type="ECO:0000256" key="5">
    <source>
        <dbReference type="ARBA" id="ARBA00023157"/>
    </source>
</evidence>
<keyword evidence="3 8" id="KW-0255">Endonuclease</keyword>
<accession>A8HTU7</accession>
<evidence type="ECO:0000256" key="4">
    <source>
        <dbReference type="ARBA" id="ARBA00022801"/>
    </source>
</evidence>
<reference evidence="9" key="2">
    <citation type="submission" date="2007-04" db="EMBL/GenBank/DDBJ databases">
        <title>Complete genome sequence of the nitrogen-fixing bacterium Azorhizobium caulinodans ORS571.</title>
        <authorList>
            <person name="Lee K.B."/>
            <person name="Backer P.D."/>
            <person name="Aono T."/>
            <person name="Liu C.T."/>
            <person name="Suzuki S."/>
            <person name="Suzuki T."/>
            <person name="Kaneko T."/>
            <person name="Yamada M."/>
            <person name="Tabata S."/>
            <person name="Kupfer D.M."/>
            <person name="Najar F.Z."/>
            <person name="Wiley G.B."/>
            <person name="Roe B."/>
            <person name="Binnewies T."/>
            <person name="Ussery D."/>
            <person name="Vereecke D."/>
            <person name="Gevers D."/>
            <person name="Holsters M."/>
            <person name="Oyaizu H."/>
        </authorList>
    </citation>
    <scope>NUCLEOTIDE SEQUENCE [LARGE SCALE GENOMIC DNA]</scope>
    <source>
        <strain evidence="9">ATCC 43989 / DSM 5975 / JCM 20966 / LMG 6465 / NBRC 14845 / NCIMB 13405 / ORS 571</strain>
    </source>
</reference>
<dbReference type="Gene3D" id="1.10.575.10">
    <property type="entry name" value="P1 Nuclease"/>
    <property type="match status" value="1"/>
</dbReference>
<protein>
    <submittedName>
        <fullName evidence="8">Endonuclease</fullName>
    </submittedName>
</protein>
<keyword evidence="9" id="KW-1185">Reference proteome</keyword>
<evidence type="ECO:0000256" key="7">
    <source>
        <dbReference type="SAM" id="SignalP"/>
    </source>
</evidence>
<evidence type="ECO:0000313" key="9">
    <source>
        <dbReference type="Proteomes" id="UP000000270"/>
    </source>
</evidence>
<dbReference type="GO" id="GO:0006308">
    <property type="term" value="P:DNA catabolic process"/>
    <property type="evidence" value="ECO:0007669"/>
    <property type="project" value="InterPro"/>
</dbReference>
<dbReference type="EMBL" id="AP009384">
    <property type="protein sequence ID" value="BAF86872.1"/>
    <property type="molecule type" value="Genomic_DNA"/>
</dbReference>
<evidence type="ECO:0000256" key="3">
    <source>
        <dbReference type="ARBA" id="ARBA00022759"/>
    </source>
</evidence>
<dbReference type="GO" id="GO:0004519">
    <property type="term" value="F:endonuclease activity"/>
    <property type="evidence" value="ECO:0007669"/>
    <property type="project" value="UniProtKB-KW"/>
</dbReference>
<dbReference type="InterPro" id="IPR008947">
    <property type="entry name" value="PLipase_C/P1_nuclease_dom_sf"/>
</dbReference>
<reference evidence="8 9" key="3">
    <citation type="journal article" date="2008" name="BMC Genomics">
        <title>The genome of the versatile nitrogen fixer Azorhizobium caulinodans ORS571.</title>
        <authorList>
            <person name="Lee KB."/>
            <person name="Backer P.D."/>
            <person name="Aono T."/>
            <person name="Liu CT."/>
            <person name="Suzuki S."/>
            <person name="Suzuki T."/>
            <person name="Kaneko T."/>
            <person name="Yamada M."/>
            <person name="Tabata S."/>
            <person name="Kupfer D.M."/>
            <person name="Najar F.Z."/>
            <person name="Wiley G.B."/>
            <person name="Roe B."/>
            <person name="Binnewies T.T."/>
            <person name="Ussery D.W."/>
            <person name="D'Haeze W."/>
            <person name="Herder J.D."/>
            <person name="Gevers D."/>
            <person name="Vereecke D."/>
            <person name="Holsters M."/>
            <person name="Oyaizu H."/>
        </authorList>
    </citation>
    <scope>NUCLEOTIDE SEQUENCE [LARGE SCALE GENOMIC DNA]</scope>
    <source>
        <strain evidence="9">ATCC 43989 / DSM 5975 / JCM 20966 / LMG 6465 / NBRC 14845 / NCIMB 13405 / ORS 571</strain>
    </source>
</reference>
<dbReference type="SUPFAM" id="SSF48537">
    <property type="entry name" value="Phospholipase C/P1 nuclease"/>
    <property type="match status" value="1"/>
</dbReference>
<reference evidence="8 9" key="4">
    <citation type="journal article" date="2009" name="Appl. Environ. Microbiol.">
        <title>Comparative genome-wide transcriptional profiling of Azorhizobium caulinodans ORS571 grown under free-living and symbiotic conditions.</title>
        <authorList>
            <person name="Tsukada S."/>
            <person name="Aono T."/>
            <person name="Akiba N."/>
            <person name="Lee KB."/>
            <person name="Liu CT."/>
            <person name="Toyazaki H."/>
            <person name="Oyaizu H."/>
        </authorList>
    </citation>
    <scope>NUCLEOTIDE SEQUENCE [LARGE SCALE GENOMIC DNA]</scope>
    <source>
        <strain evidence="9">ATCC 43989 / DSM 5975 / JCM 20966 / LMG 6465 / NBRC 14845 / NCIMB 13405 / ORS 571</strain>
    </source>
</reference>
<dbReference type="Pfam" id="PF02265">
    <property type="entry name" value="S1-P1_nuclease"/>
    <property type="match status" value="1"/>
</dbReference>
<dbReference type="InterPro" id="IPR003154">
    <property type="entry name" value="S1/P1nuclease"/>
</dbReference>
<dbReference type="HOGENOM" id="CLU_044365_1_0_5"/>
<dbReference type="STRING" id="438753.AZC_0874"/>